<comment type="caution">
    <text evidence="1">The sequence shown here is derived from an EMBL/GenBank/DDBJ whole genome shotgun (WGS) entry which is preliminary data.</text>
</comment>
<dbReference type="CDD" id="cd07812">
    <property type="entry name" value="SRPBCC"/>
    <property type="match status" value="1"/>
</dbReference>
<reference evidence="1 2" key="1">
    <citation type="submission" date="2017-04" db="EMBL/GenBank/DDBJ databases">
        <title>The new phylogeny of genus Mycobacterium.</title>
        <authorList>
            <person name="Tortoli E."/>
            <person name="Trovato A."/>
            <person name="Cirillo D.M."/>
        </authorList>
    </citation>
    <scope>NUCLEOTIDE SEQUENCE [LARGE SCALE GENOMIC DNA]</scope>
    <source>
        <strain evidence="1 2">KCTC 19819</strain>
    </source>
</reference>
<protein>
    <submittedName>
        <fullName evidence="1">Uncharacterized protein</fullName>
    </submittedName>
</protein>
<evidence type="ECO:0000313" key="1">
    <source>
        <dbReference type="EMBL" id="OSC28928.1"/>
    </source>
</evidence>
<dbReference type="SUPFAM" id="SSF55961">
    <property type="entry name" value="Bet v1-like"/>
    <property type="match status" value="1"/>
</dbReference>
<accession>A0A7I7SLB6</accession>
<name>A0A7I7SLB6_9MYCO</name>
<dbReference type="OrthoDB" id="4724112at2"/>
<dbReference type="EMBL" id="NCXO01000053">
    <property type="protein sequence ID" value="OSC28928.1"/>
    <property type="molecule type" value="Genomic_DNA"/>
</dbReference>
<dbReference type="Proteomes" id="UP000193577">
    <property type="component" value="Unassembled WGS sequence"/>
</dbReference>
<dbReference type="InterPro" id="IPR019587">
    <property type="entry name" value="Polyketide_cyclase/dehydratase"/>
</dbReference>
<keyword evidence="2" id="KW-1185">Reference proteome</keyword>
<dbReference type="Pfam" id="PF10604">
    <property type="entry name" value="Polyketide_cyc2"/>
    <property type="match status" value="1"/>
</dbReference>
<gene>
    <name evidence="1" type="ORF">B8W67_17450</name>
</gene>
<proteinExistence type="predicted"/>
<dbReference type="InterPro" id="IPR023393">
    <property type="entry name" value="START-like_dom_sf"/>
</dbReference>
<dbReference type="RefSeq" id="WP_084228555.1">
    <property type="nucleotide sequence ID" value="NZ_AP022594.1"/>
</dbReference>
<dbReference type="Gene3D" id="3.30.530.20">
    <property type="match status" value="1"/>
</dbReference>
<sequence length="145" mass="15936">MAGVTRAVRIASPVDQVAKIATDPAVVFPIMGSFGRFDFLTRNADGSEEWDLYLNVGSIYVGGRVRVPPPSVATLRWQSLRGTRQWARIEVNPTADGARVTMSMEVRFAGRITGWLTGQLARGILARNMEAGLQQLRHHIEYGPG</sequence>
<dbReference type="AlphaFoldDB" id="A0A7I7SLB6"/>
<organism evidence="1 2">
    <name type="scientific">Mycolicibacillus koreensis</name>
    <dbReference type="NCBI Taxonomy" id="1069220"/>
    <lineage>
        <taxon>Bacteria</taxon>
        <taxon>Bacillati</taxon>
        <taxon>Actinomycetota</taxon>
        <taxon>Actinomycetes</taxon>
        <taxon>Mycobacteriales</taxon>
        <taxon>Mycobacteriaceae</taxon>
        <taxon>Mycolicibacillus</taxon>
    </lineage>
</organism>
<evidence type="ECO:0000313" key="2">
    <source>
        <dbReference type="Proteomes" id="UP000193577"/>
    </source>
</evidence>